<dbReference type="GeneID" id="87864265"/>
<name>A0AAE0J9Y9_9PEZI</name>
<accession>A0AAE0J9Y9</accession>
<comment type="caution">
    <text evidence="1">The sequence shown here is derived from an EMBL/GenBank/DDBJ whole genome shotgun (WGS) entry which is preliminary data.</text>
</comment>
<evidence type="ECO:0000313" key="1">
    <source>
        <dbReference type="EMBL" id="KAK3340197.1"/>
    </source>
</evidence>
<dbReference type="Proteomes" id="UP001278500">
    <property type="component" value="Unassembled WGS sequence"/>
</dbReference>
<keyword evidence="2" id="KW-1185">Reference proteome</keyword>
<reference evidence="1" key="2">
    <citation type="submission" date="2023-06" db="EMBL/GenBank/DDBJ databases">
        <authorList>
            <consortium name="Lawrence Berkeley National Laboratory"/>
            <person name="Haridas S."/>
            <person name="Hensen N."/>
            <person name="Bonometti L."/>
            <person name="Westerberg I."/>
            <person name="Brannstrom I.O."/>
            <person name="Guillou S."/>
            <person name="Cros-Aarteil S."/>
            <person name="Calhoun S."/>
            <person name="Kuo A."/>
            <person name="Mondo S."/>
            <person name="Pangilinan J."/>
            <person name="Riley R."/>
            <person name="Labutti K."/>
            <person name="Andreopoulos B."/>
            <person name="Lipzen A."/>
            <person name="Chen C."/>
            <person name="Yanf M."/>
            <person name="Daum C."/>
            <person name="Ng V."/>
            <person name="Clum A."/>
            <person name="Steindorff A."/>
            <person name="Ohm R."/>
            <person name="Martin F."/>
            <person name="Silar P."/>
            <person name="Natvig D."/>
            <person name="Lalanne C."/>
            <person name="Gautier V."/>
            <person name="Ament-Velasquez S.L."/>
            <person name="Kruys A."/>
            <person name="Hutchinson M.I."/>
            <person name="Powell A.J."/>
            <person name="Barry K."/>
            <person name="Miller A.N."/>
            <person name="Grigoriev I.V."/>
            <person name="Debuchy R."/>
            <person name="Gladieux P."/>
            <person name="Thoren M.H."/>
            <person name="Johannesson H."/>
        </authorList>
    </citation>
    <scope>NUCLEOTIDE SEQUENCE</scope>
    <source>
        <strain evidence="1">CBS 560.94</strain>
    </source>
</reference>
<evidence type="ECO:0000313" key="2">
    <source>
        <dbReference type="Proteomes" id="UP001278500"/>
    </source>
</evidence>
<reference evidence="1" key="1">
    <citation type="journal article" date="2023" name="Mol. Phylogenet. Evol.">
        <title>Genome-scale phylogeny and comparative genomics of the fungal order Sordariales.</title>
        <authorList>
            <person name="Hensen N."/>
            <person name="Bonometti L."/>
            <person name="Westerberg I."/>
            <person name="Brannstrom I.O."/>
            <person name="Guillou S."/>
            <person name="Cros-Aarteil S."/>
            <person name="Calhoun S."/>
            <person name="Haridas S."/>
            <person name="Kuo A."/>
            <person name="Mondo S."/>
            <person name="Pangilinan J."/>
            <person name="Riley R."/>
            <person name="LaButti K."/>
            <person name="Andreopoulos B."/>
            <person name="Lipzen A."/>
            <person name="Chen C."/>
            <person name="Yan M."/>
            <person name="Daum C."/>
            <person name="Ng V."/>
            <person name="Clum A."/>
            <person name="Steindorff A."/>
            <person name="Ohm R.A."/>
            <person name="Martin F."/>
            <person name="Silar P."/>
            <person name="Natvig D.O."/>
            <person name="Lalanne C."/>
            <person name="Gautier V."/>
            <person name="Ament-Velasquez S.L."/>
            <person name="Kruys A."/>
            <person name="Hutchinson M.I."/>
            <person name="Powell A.J."/>
            <person name="Barry K."/>
            <person name="Miller A.N."/>
            <person name="Grigoriev I.V."/>
            <person name="Debuchy R."/>
            <person name="Gladieux P."/>
            <person name="Hiltunen Thoren M."/>
            <person name="Johannesson H."/>
        </authorList>
    </citation>
    <scope>NUCLEOTIDE SEQUENCE</scope>
    <source>
        <strain evidence="1">CBS 560.94</strain>
    </source>
</reference>
<dbReference type="AlphaFoldDB" id="A0AAE0J9Y9"/>
<gene>
    <name evidence="1" type="ORF">B0H65DRAFT_471583</name>
</gene>
<protein>
    <submittedName>
        <fullName evidence="1">Uncharacterized protein</fullName>
    </submittedName>
</protein>
<sequence length="266" mass="30571">MAYFKLQVGQLHALVSICGQIRDEVLSEYFHRTQVYLWYHVNLHVPCAMQHIMSSLLFASYTQHVSLRWDIDSFYVMPSTLDWLLQLKQLKTLELLITRSYLPPIISKYHEENLFPQSMKLALDDYFGSIHFQRLTTLRNLEKIVVKLCFGPHRWCPSPEVHAGIWERTPRFQKIKETLSESVREDLRQVCCTLPMGVPLPFSPASLKTNADSQSRALMSFSQSNSRPTYLSSTSVPSIPSGLGLIGFDAILRCFISLSFFFADEG</sequence>
<organism evidence="1 2">
    <name type="scientific">Neurospora tetraspora</name>
    <dbReference type="NCBI Taxonomy" id="94610"/>
    <lineage>
        <taxon>Eukaryota</taxon>
        <taxon>Fungi</taxon>
        <taxon>Dikarya</taxon>
        <taxon>Ascomycota</taxon>
        <taxon>Pezizomycotina</taxon>
        <taxon>Sordariomycetes</taxon>
        <taxon>Sordariomycetidae</taxon>
        <taxon>Sordariales</taxon>
        <taxon>Sordariaceae</taxon>
        <taxon>Neurospora</taxon>
    </lineage>
</organism>
<proteinExistence type="predicted"/>
<dbReference type="EMBL" id="JAUEPP010000006">
    <property type="protein sequence ID" value="KAK3340197.1"/>
    <property type="molecule type" value="Genomic_DNA"/>
</dbReference>
<dbReference type="RefSeq" id="XP_062679139.1">
    <property type="nucleotide sequence ID" value="XM_062827111.1"/>
</dbReference>